<proteinExistence type="predicted"/>
<comment type="caution">
    <text evidence="2">The sequence shown here is derived from an EMBL/GenBank/DDBJ whole genome shotgun (WGS) entry which is preliminary data.</text>
</comment>
<dbReference type="Pfam" id="PF19379">
    <property type="entry name" value="DUF5954"/>
    <property type="match status" value="1"/>
</dbReference>
<evidence type="ECO:0008006" key="4">
    <source>
        <dbReference type="Google" id="ProtNLM"/>
    </source>
</evidence>
<gene>
    <name evidence="2" type="ORF">HCN08_07245</name>
</gene>
<sequence>MWPVVVRYPDGPVEAVEEADALDAARQVQTLMVRGPLFGVVAQDPGEARRWRVVAAVTCATPQDARDRLNSMLWFRAKDEAQSRDERRALLAAVARLESERVDELTVLGVRYRMVRADEYAGAGPDGIELPRPTDPEPAVANWDRSSREPEVDAGLVLDAEAPITPTQAAERLAMRSLAYSGTRYPPDVLRDSAQAVDSHPEVLLLPTTFRVLKHTGDRWTITGSLHSTAHDARRSLEFGLTWFEPRHQGYIDFEADKDTDARTLVAAGTHPAAQELAAFVHAADRLRHERANEVEVNGEVRRICRMRRLVRWGPDGPEPPRPSDTDMHPPEQIHPTLDEDGVIHYESDPDDED</sequence>
<feature type="region of interest" description="Disordered" evidence="1">
    <location>
        <begin position="312"/>
        <end position="354"/>
    </location>
</feature>
<evidence type="ECO:0000313" key="3">
    <source>
        <dbReference type="Proteomes" id="UP000734511"/>
    </source>
</evidence>
<evidence type="ECO:0000256" key="1">
    <source>
        <dbReference type="SAM" id="MobiDB-lite"/>
    </source>
</evidence>
<feature type="region of interest" description="Disordered" evidence="1">
    <location>
        <begin position="125"/>
        <end position="146"/>
    </location>
</feature>
<feature type="compositionally biased region" description="Basic and acidic residues" evidence="1">
    <location>
        <begin position="322"/>
        <end position="332"/>
    </location>
</feature>
<name>A0ABX0ZMZ4_9ACTN</name>
<dbReference type="InterPro" id="IPR045998">
    <property type="entry name" value="DUF5954"/>
</dbReference>
<keyword evidence="3" id="KW-1185">Reference proteome</keyword>
<organism evidence="2 3">
    <name type="scientific">Actinacidiphila epipremni</name>
    <dbReference type="NCBI Taxonomy" id="2053013"/>
    <lineage>
        <taxon>Bacteria</taxon>
        <taxon>Bacillati</taxon>
        <taxon>Actinomycetota</taxon>
        <taxon>Actinomycetes</taxon>
        <taxon>Kitasatosporales</taxon>
        <taxon>Streptomycetaceae</taxon>
        <taxon>Actinacidiphila</taxon>
    </lineage>
</organism>
<accession>A0ABX0ZMZ4</accession>
<protein>
    <recommendedName>
        <fullName evidence="4">PE-PGRS family protein</fullName>
    </recommendedName>
</protein>
<dbReference type="Proteomes" id="UP000734511">
    <property type="component" value="Unassembled WGS sequence"/>
</dbReference>
<evidence type="ECO:0000313" key="2">
    <source>
        <dbReference type="EMBL" id="NJP43199.1"/>
    </source>
</evidence>
<dbReference type="EMBL" id="JAATEJ010000004">
    <property type="protein sequence ID" value="NJP43199.1"/>
    <property type="molecule type" value="Genomic_DNA"/>
</dbReference>
<reference evidence="2 3" key="1">
    <citation type="submission" date="2020-03" db="EMBL/GenBank/DDBJ databases">
        <title>WGS of actinomycetes isolated from Thailand.</title>
        <authorList>
            <person name="Thawai C."/>
        </authorList>
    </citation>
    <scope>NUCLEOTIDE SEQUENCE [LARGE SCALE GENOMIC DNA]</scope>
    <source>
        <strain evidence="2 3">PRB2-1</strain>
    </source>
</reference>